<name>A0AA88DA74_FICCA</name>
<evidence type="ECO:0000256" key="1">
    <source>
        <dbReference type="ARBA" id="ARBA00004479"/>
    </source>
</evidence>
<keyword evidence="4" id="KW-0812">Transmembrane</keyword>
<evidence type="ECO:0000259" key="15">
    <source>
        <dbReference type="PROSITE" id="PS50011"/>
    </source>
</evidence>
<keyword evidence="7" id="KW-0418">Kinase</keyword>
<dbReference type="InterPro" id="IPR017441">
    <property type="entry name" value="Protein_kinase_ATP_BS"/>
</dbReference>
<proteinExistence type="inferred from homology"/>
<dbReference type="PROSITE" id="PS50011">
    <property type="entry name" value="PROTEIN_KINASE_DOM"/>
    <property type="match status" value="1"/>
</dbReference>
<evidence type="ECO:0000256" key="4">
    <source>
        <dbReference type="ARBA" id="ARBA00022692"/>
    </source>
</evidence>
<evidence type="ECO:0000256" key="6">
    <source>
        <dbReference type="ARBA" id="ARBA00022741"/>
    </source>
</evidence>
<keyword evidence="11" id="KW-0325">Glycoprotein</keyword>
<evidence type="ECO:0000256" key="5">
    <source>
        <dbReference type="ARBA" id="ARBA00022729"/>
    </source>
</evidence>
<evidence type="ECO:0000256" key="11">
    <source>
        <dbReference type="ARBA" id="ARBA00023180"/>
    </source>
</evidence>
<feature type="binding site" evidence="12">
    <location>
        <position position="79"/>
    </location>
    <ligand>
        <name>ATP</name>
        <dbReference type="ChEBI" id="CHEBI:30616"/>
    </ligand>
</feature>
<feature type="domain" description="Protein kinase" evidence="15">
    <location>
        <begin position="51"/>
        <end position="330"/>
    </location>
</feature>
<evidence type="ECO:0000256" key="13">
    <source>
        <dbReference type="RuleBase" id="RU000304"/>
    </source>
</evidence>
<dbReference type="InterPro" id="IPR008271">
    <property type="entry name" value="Ser/Thr_kinase_AS"/>
</dbReference>
<dbReference type="SUPFAM" id="SSF56112">
    <property type="entry name" value="Protein kinase-like (PK-like)"/>
    <property type="match status" value="1"/>
</dbReference>
<dbReference type="SMART" id="SM00220">
    <property type="entry name" value="S_TKc"/>
    <property type="match status" value="1"/>
</dbReference>
<dbReference type="Gramene" id="FCD_00020228-RA">
    <property type="protein sequence ID" value="FCD_00020228-RA:cds"/>
    <property type="gene ID" value="FCD_00020228"/>
</dbReference>
<evidence type="ECO:0000256" key="8">
    <source>
        <dbReference type="ARBA" id="ARBA00022840"/>
    </source>
</evidence>
<comment type="similarity">
    <text evidence="13">Belongs to the protein kinase superfamily.</text>
</comment>
<keyword evidence="5" id="KW-0732">Signal</keyword>
<dbReference type="PROSITE" id="PS00108">
    <property type="entry name" value="PROTEIN_KINASE_ST"/>
    <property type="match status" value="1"/>
</dbReference>
<dbReference type="FunFam" id="1.10.510.10:FF:000590">
    <property type="entry name" value="PR5-like receptor kinase"/>
    <property type="match status" value="1"/>
</dbReference>
<keyword evidence="3" id="KW-0808">Transferase</keyword>
<dbReference type="AlphaFoldDB" id="A0AA88DA74"/>
<keyword evidence="8 12" id="KW-0067">ATP-binding</keyword>
<sequence>MGGIILVIAFLIYKWRRRHLSVYDDIEEFLQSYGDLMPVRYSSWDIRKMSAGFKEKLGEGGFGSVYKGKLSNGRLVAIKVLGKSKANGQDFINEVSTIGRIHHFNIVQLVGFYVEGSNRALVYDFMPNGSLDKHIFPKLEGVTKSLCSKEIFEISLGIARGIEYLHRGCNMQILHFDIKPHNILLDENFIPKISDFGLARLCPLENSLVSLTAARGTLGYIAPELFYKKIGGVSYKADVYSFGILLMEMANKRKNLNPHAENSSQIYFPLWIYDQYRKGKEMEVEDATEEESKIVKKMIIVALWCIQLKPCDRPSMNKVMEMLEGEVESLQLPPKPCLYPQEQEHEKHNVEAAGETSTLSEEGSQESSLISNAH</sequence>
<comment type="caution">
    <text evidence="16">The sequence shown here is derived from an EMBL/GenBank/DDBJ whole genome shotgun (WGS) entry which is preliminary data.</text>
</comment>
<comment type="subcellular location">
    <subcellularLocation>
        <location evidence="1">Membrane</location>
        <topology evidence="1">Single-pass type I membrane protein</topology>
    </subcellularLocation>
</comment>
<dbReference type="Proteomes" id="UP001187192">
    <property type="component" value="Unassembled WGS sequence"/>
</dbReference>
<dbReference type="Pfam" id="PF00069">
    <property type="entry name" value="Pkinase"/>
    <property type="match status" value="1"/>
</dbReference>
<evidence type="ECO:0000256" key="7">
    <source>
        <dbReference type="ARBA" id="ARBA00022777"/>
    </source>
</evidence>
<dbReference type="Gene3D" id="3.30.200.20">
    <property type="entry name" value="Phosphorylase Kinase, domain 1"/>
    <property type="match status" value="1"/>
</dbReference>
<dbReference type="FunFam" id="3.30.200.20:FF:000178">
    <property type="entry name" value="serine/threonine-protein kinase PBS1-like"/>
    <property type="match status" value="1"/>
</dbReference>
<reference evidence="16" key="1">
    <citation type="submission" date="2023-07" db="EMBL/GenBank/DDBJ databases">
        <title>draft genome sequence of fig (Ficus carica).</title>
        <authorList>
            <person name="Takahashi T."/>
            <person name="Nishimura K."/>
        </authorList>
    </citation>
    <scope>NUCLEOTIDE SEQUENCE</scope>
</reference>
<dbReference type="EMBL" id="BTGU01000038">
    <property type="protein sequence ID" value="GMN51698.1"/>
    <property type="molecule type" value="Genomic_DNA"/>
</dbReference>
<evidence type="ECO:0000256" key="2">
    <source>
        <dbReference type="ARBA" id="ARBA00022527"/>
    </source>
</evidence>
<organism evidence="16 17">
    <name type="scientific">Ficus carica</name>
    <name type="common">Common fig</name>
    <dbReference type="NCBI Taxonomy" id="3494"/>
    <lineage>
        <taxon>Eukaryota</taxon>
        <taxon>Viridiplantae</taxon>
        <taxon>Streptophyta</taxon>
        <taxon>Embryophyta</taxon>
        <taxon>Tracheophyta</taxon>
        <taxon>Spermatophyta</taxon>
        <taxon>Magnoliopsida</taxon>
        <taxon>eudicotyledons</taxon>
        <taxon>Gunneridae</taxon>
        <taxon>Pentapetalae</taxon>
        <taxon>rosids</taxon>
        <taxon>fabids</taxon>
        <taxon>Rosales</taxon>
        <taxon>Moraceae</taxon>
        <taxon>Ficeae</taxon>
        <taxon>Ficus</taxon>
    </lineage>
</organism>
<dbReference type="InterPro" id="IPR045874">
    <property type="entry name" value="LRK10/LRL21-25-like"/>
</dbReference>
<dbReference type="GO" id="GO:0016020">
    <property type="term" value="C:membrane"/>
    <property type="evidence" value="ECO:0007669"/>
    <property type="project" value="UniProtKB-SubCell"/>
</dbReference>
<gene>
    <name evidence="16" type="ORF">TIFTF001_020849</name>
</gene>
<keyword evidence="9" id="KW-1133">Transmembrane helix</keyword>
<dbReference type="InterPro" id="IPR011009">
    <property type="entry name" value="Kinase-like_dom_sf"/>
</dbReference>
<evidence type="ECO:0000313" key="17">
    <source>
        <dbReference type="Proteomes" id="UP001187192"/>
    </source>
</evidence>
<dbReference type="GO" id="GO:0004674">
    <property type="term" value="F:protein serine/threonine kinase activity"/>
    <property type="evidence" value="ECO:0007669"/>
    <property type="project" value="UniProtKB-KW"/>
</dbReference>
<evidence type="ECO:0000256" key="10">
    <source>
        <dbReference type="ARBA" id="ARBA00023136"/>
    </source>
</evidence>
<evidence type="ECO:0000256" key="3">
    <source>
        <dbReference type="ARBA" id="ARBA00022679"/>
    </source>
</evidence>
<feature type="compositionally biased region" description="Polar residues" evidence="14">
    <location>
        <begin position="355"/>
        <end position="374"/>
    </location>
</feature>
<evidence type="ECO:0000256" key="12">
    <source>
        <dbReference type="PROSITE-ProRule" id="PRU10141"/>
    </source>
</evidence>
<dbReference type="Gene3D" id="1.10.510.10">
    <property type="entry name" value="Transferase(Phosphotransferase) domain 1"/>
    <property type="match status" value="1"/>
</dbReference>
<accession>A0AA88DA74</accession>
<feature type="region of interest" description="Disordered" evidence="14">
    <location>
        <begin position="334"/>
        <end position="374"/>
    </location>
</feature>
<keyword evidence="2 13" id="KW-0723">Serine/threonine-protein kinase</keyword>
<dbReference type="PANTHER" id="PTHR27009">
    <property type="entry name" value="RUST RESISTANCE KINASE LR10-RELATED"/>
    <property type="match status" value="1"/>
</dbReference>
<protein>
    <recommendedName>
        <fullName evidence="15">Protein kinase domain-containing protein</fullName>
    </recommendedName>
</protein>
<evidence type="ECO:0000256" key="9">
    <source>
        <dbReference type="ARBA" id="ARBA00022989"/>
    </source>
</evidence>
<dbReference type="GO" id="GO:0005524">
    <property type="term" value="F:ATP binding"/>
    <property type="evidence" value="ECO:0007669"/>
    <property type="project" value="UniProtKB-UniRule"/>
</dbReference>
<evidence type="ECO:0000313" key="16">
    <source>
        <dbReference type="EMBL" id="GMN51698.1"/>
    </source>
</evidence>
<dbReference type="InterPro" id="IPR000719">
    <property type="entry name" value="Prot_kinase_dom"/>
</dbReference>
<keyword evidence="17" id="KW-1185">Reference proteome</keyword>
<keyword evidence="6 12" id="KW-0547">Nucleotide-binding</keyword>
<keyword evidence="10" id="KW-0472">Membrane</keyword>
<dbReference type="PROSITE" id="PS00107">
    <property type="entry name" value="PROTEIN_KINASE_ATP"/>
    <property type="match status" value="1"/>
</dbReference>
<evidence type="ECO:0000256" key="14">
    <source>
        <dbReference type="SAM" id="MobiDB-lite"/>
    </source>
</evidence>